<proteinExistence type="inferred from homology"/>
<comment type="caution">
    <text evidence="5">The sequence shown here is derived from an EMBL/GenBank/DDBJ whole genome shotgun (WGS) entry which is preliminary data.</text>
</comment>
<dbReference type="InterPro" id="IPR008701">
    <property type="entry name" value="NPP1"/>
</dbReference>
<protein>
    <submittedName>
        <fullName evidence="5">Uncharacterized protein</fullName>
    </submittedName>
</protein>
<comment type="similarity">
    <text evidence="1">Belongs to the Necrosis inducing protein (NPP1) family.</text>
</comment>
<keyword evidence="2" id="KW-0843">Virulence</keyword>
<dbReference type="Pfam" id="PF05630">
    <property type="entry name" value="NPP1"/>
    <property type="match status" value="1"/>
</dbReference>
<reference evidence="5 6" key="1">
    <citation type="submission" date="2024-03" db="EMBL/GenBank/DDBJ databases">
        <title>A high-quality draft genome sequence of Diaporthe vaccinii, a causative agent of upright dieback and viscid rot disease in cranberry plants.</title>
        <authorList>
            <person name="Sarrasin M."/>
            <person name="Lang B.F."/>
            <person name="Burger G."/>
        </authorList>
    </citation>
    <scope>NUCLEOTIDE SEQUENCE [LARGE SCALE GENOMIC DNA]</scope>
    <source>
        <strain evidence="5 6">IS7</strain>
    </source>
</reference>
<accession>A0ABR4EC88</accession>
<name>A0ABR4EC88_9PEZI</name>
<gene>
    <name evidence="5" type="ORF">FJTKL_12984</name>
</gene>
<dbReference type="Proteomes" id="UP001600888">
    <property type="component" value="Unassembled WGS sequence"/>
</dbReference>
<feature type="compositionally biased region" description="Polar residues" evidence="3">
    <location>
        <begin position="132"/>
        <end position="147"/>
    </location>
</feature>
<organism evidence="5 6">
    <name type="scientific">Diaporthe vaccinii</name>
    <dbReference type="NCBI Taxonomy" id="105482"/>
    <lineage>
        <taxon>Eukaryota</taxon>
        <taxon>Fungi</taxon>
        <taxon>Dikarya</taxon>
        <taxon>Ascomycota</taxon>
        <taxon>Pezizomycotina</taxon>
        <taxon>Sordariomycetes</taxon>
        <taxon>Sordariomycetidae</taxon>
        <taxon>Diaporthales</taxon>
        <taxon>Diaporthaceae</taxon>
        <taxon>Diaporthe</taxon>
        <taxon>Diaporthe eres species complex</taxon>
    </lineage>
</organism>
<feature type="transmembrane region" description="Helical" evidence="4">
    <location>
        <begin position="24"/>
        <end position="44"/>
    </location>
</feature>
<keyword evidence="6" id="KW-1185">Reference proteome</keyword>
<evidence type="ECO:0000313" key="6">
    <source>
        <dbReference type="Proteomes" id="UP001600888"/>
    </source>
</evidence>
<sequence>MTVLARTPLVACALRSRKRIHGSLSLIMGVLRSLVSLMAAAAAVSASPIERRAPIDSDKVVGFAETVPSGTTGSVYLAYKPYLKVVNGCVPFPAVNAAGDTKSNMLGTGSNLLAVPDSTRQAHRMAGAQAAQDKSTSAEPHLTATTV</sequence>
<evidence type="ECO:0000256" key="2">
    <source>
        <dbReference type="ARBA" id="ARBA00023026"/>
    </source>
</evidence>
<feature type="region of interest" description="Disordered" evidence="3">
    <location>
        <begin position="123"/>
        <end position="147"/>
    </location>
</feature>
<evidence type="ECO:0000256" key="3">
    <source>
        <dbReference type="SAM" id="MobiDB-lite"/>
    </source>
</evidence>
<dbReference type="PANTHER" id="PTHR33657:SF8">
    <property type="entry name" value="DOMAIN PROTEIN, PUTATIVE (AFU_ORTHOLOGUE AFUA_5G00600)-RELATED"/>
    <property type="match status" value="1"/>
</dbReference>
<dbReference type="EMBL" id="JBAWTH010000070">
    <property type="protein sequence ID" value="KAL2280020.1"/>
    <property type="molecule type" value="Genomic_DNA"/>
</dbReference>
<evidence type="ECO:0000256" key="1">
    <source>
        <dbReference type="ARBA" id="ARBA00009520"/>
    </source>
</evidence>
<evidence type="ECO:0000256" key="4">
    <source>
        <dbReference type="SAM" id="Phobius"/>
    </source>
</evidence>
<keyword evidence="4" id="KW-0812">Transmembrane</keyword>
<dbReference type="PANTHER" id="PTHR33657">
    <property type="entry name" value="DOMAIN PROTEIN, PUTATIVE (AFU_ORTHOLOGUE AFUA_5G00600)-RELATED"/>
    <property type="match status" value="1"/>
</dbReference>
<keyword evidence="4" id="KW-1133">Transmembrane helix</keyword>
<keyword evidence="4" id="KW-0472">Membrane</keyword>
<evidence type="ECO:0000313" key="5">
    <source>
        <dbReference type="EMBL" id="KAL2280020.1"/>
    </source>
</evidence>